<dbReference type="InterPro" id="IPR013324">
    <property type="entry name" value="RNA_pol_sigma_r3/r4-like"/>
</dbReference>
<reference evidence="8 9" key="1">
    <citation type="submission" date="2020-11" db="EMBL/GenBank/DDBJ databases">
        <title>Closed and high quality bacterial genomes of the OMM12 community.</title>
        <authorList>
            <person name="Marbouty M."/>
            <person name="Lamy-Besnier Q."/>
            <person name="Debarbieux L."/>
            <person name="Koszul R."/>
        </authorList>
    </citation>
    <scope>NUCLEOTIDE SEQUENCE [LARGE SCALE GENOMIC DNA]</scope>
    <source>
        <strain evidence="8 9">YL31</strain>
    </source>
</reference>
<keyword evidence="4" id="KW-0238">DNA-binding</keyword>
<dbReference type="Gene3D" id="1.10.1740.10">
    <property type="match status" value="1"/>
</dbReference>
<evidence type="ECO:0000256" key="3">
    <source>
        <dbReference type="ARBA" id="ARBA00023082"/>
    </source>
</evidence>
<dbReference type="InterPro" id="IPR036388">
    <property type="entry name" value="WH-like_DNA-bd_sf"/>
</dbReference>
<keyword evidence="5" id="KW-0804">Transcription</keyword>
<gene>
    <name evidence="8" type="ORF">I5Q84_18460</name>
    <name evidence="7" type="ORF">PNE06_18505</name>
</gene>
<dbReference type="GO" id="GO:0016987">
    <property type="term" value="F:sigma factor activity"/>
    <property type="evidence" value="ECO:0007669"/>
    <property type="project" value="UniProtKB-KW"/>
</dbReference>
<keyword evidence="3" id="KW-0731">Sigma factor</keyword>
<keyword evidence="2" id="KW-0805">Transcription regulation</keyword>
<protein>
    <submittedName>
        <fullName evidence="7">Sigma-70 family RNA polymerase sigma factor</fullName>
    </submittedName>
</protein>
<dbReference type="KEGG" id="fpla:A4U99_18295"/>
<evidence type="ECO:0000256" key="1">
    <source>
        <dbReference type="ARBA" id="ARBA00010641"/>
    </source>
</evidence>
<accession>A0AAP7Y0Z8</accession>
<dbReference type="SUPFAM" id="SSF88659">
    <property type="entry name" value="Sigma3 and sigma4 domains of RNA polymerase sigma factors"/>
    <property type="match status" value="1"/>
</dbReference>
<proteinExistence type="inferred from homology"/>
<dbReference type="AlphaFoldDB" id="A0AAP7Y0Z8"/>
<name>A0AAP7Y0Z8_FLAPL</name>
<dbReference type="Proteomes" id="UP000595792">
    <property type="component" value="Chromosome"/>
</dbReference>
<dbReference type="NCBIfam" id="TIGR02937">
    <property type="entry name" value="sigma70-ECF"/>
    <property type="match status" value="1"/>
</dbReference>
<dbReference type="Pfam" id="PF04542">
    <property type="entry name" value="Sigma70_r2"/>
    <property type="match status" value="1"/>
</dbReference>
<dbReference type="PANTHER" id="PTHR43133:SF8">
    <property type="entry name" value="RNA POLYMERASE SIGMA FACTOR HI_1459-RELATED"/>
    <property type="match status" value="1"/>
</dbReference>
<comment type="similarity">
    <text evidence="1">Belongs to the sigma-70 factor family. ECF subfamily.</text>
</comment>
<dbReference type="EMBL" id="JAQLWV010000036">
    <property type="protein sequence ID" value="MDB7935079.1"/>
    <property type="molecule type" value="Genomic_DNA"/>
</dbReference>
<dbReference type="Gene3D" id="1.10.10.10">
    <property type="entry name" value="Winged helix-like DNA-binding domain superfamily/Winged helix DNA-binding domain"/>
    <property type="match status" value="1"/>
</dbReference>
<dbReference type="InterPro" id="IPR014284">
    <property type="entry name" value="RNA_pol_sigma-70_dom"/>
</dbReference>
<dbReference type="RefSeq" id="WP_084461887.1">
    <property type="nucleotide sequence ID" value="NZ_CP015406.2"/>
</dbReference>
<dbReference type="PANTHER" id="PTHR43133">
    <property type="entry name" value="RNA POLYMERASE ECF-TYPE SIGMA FACTO"/>
    <property type="match status" value="1"/>
</dbReference>
<dbReference type="InterPro" id="IPR039425">
    <property type="entry name" value="RNA_pol_sigma-70-like"/>
</dbReference>
<dbReference type="SUPFAM" id="SSF88946">
    <property type="entry name" value="Sigma2 domain of RNA polymerase sigma factors"/>
    <property type="match status" value="1"/>
</dbReference>
<evidence type="ECO:0000256" key="4">
    <source>
        <dbReference type="ARBA" id="ARBA00023125"/>
    </source>
</evidence>
<evidence type="ECO:0000256" key="2">
    <source>
        <dbReference type="ARBA" id="ARBA00023015"/>
    </source>
</evidence>
<dbReference type="EMBL" id="CP065315">
    <property type="protein sequence ID" value="QQR05881.1"/>
    <property type="molecule type" value="Genomic_DNA"/>
</dbReference>
<dbReference type="InterPro" id="IPR007627">
    <property type="entry name" value="RNA_pol_sigma70_r2"/>
</dbReference>
<evidence type="ECO:0000313" key="10">
    <source>
        <dbReference type="Proteomes" id="UP001211173"/>
    </source>
</evidence>
<evidence type="ECO:0000313" key="7">
    <source>
        <dbReference type="EMBL" id="MDB7935079.1"/>
    </source>
</evidence>
<evidence type="ECO:0000256" key="5">
    <source>
        <dbReference type="ARBA" id="ARBA00023163"/>
    </source>
</evidence>
<evidence type="ECO:0000313" key="9">
    <source>
        <dbReference type="Proteomes" id="UP000595792"/>
    </source>
</evidence>
<feature type="domain" description="RNA polymerase sigma-70 region 2" evidence="6">
    <location>
        <begin position="22"/>
        <end position="87"/>
    </location>
</feature>
<reference evidence="7" key="2">
    <citation type="submission" date="2023-01" db="EMBL/GenBank/DDBJ databases">
        <title>Human gut microbiome strain richness.</title>
        <authorList>
            <person name="Chen-Liaw A."/>
        </authorList>
    </citation>
    <scope>NUCLEOTIDE SEQUENCE</scope>
    <source>
        <strain evidence="7">1001287st1_F4_1001285I_161205</strain>
    </source>
</reference>
<sequence>MHITDFISDKMNSDDSKLLEELYSSEYQNLINYAGYILYNSDYVEDVVQETFAIAVQKIADLQSSNNQVGWLYRTLQNVVRNKNRDLQKPNKIISKITQSMFDQIFPTTAEFESNILFYESYKHHLSEIDWTLLCERYCDGYQYEELSKRHNLSVSACKMRILRAKSVLRKEIQKD</sequence>
<dbReference type="GO" id="GO:0006352">
    <property type="term" value="P:DNA-templated transcription initiation"/>
    <property type="evidence" value="ECO:0007669"/>
    <property type="project" value="InterPro"/>
</dbReference>
<dbReference type="GO" id="GO:0003677">
    <property type="term" value="F:DNA binding"/>
    <property type="evidence" value="ECO:0007669"/>
    <property type="project" value="UniProtKB-KW"/>
</dbReference>
<evidence type="ECO:0000259" key="6">
    <source>
        <dbReference type="Pfam" id="PF04542"/>
    </source>
</evidence>
<dbReference type="InterPro" id="IPR013325">
    <property type="entry name" value="RNA_pol_sigma_r2"/>
</dbReference>
<organism evidence="7 10">
    <name type="scientific">Flavonifractor plautii</name>
    <name type="common">Fusobacterium plautii</name>
    <dbReference type="NCBI Taxonomy" id="292800"/>
    <lineage>
        <taxon>Bacteria</taxon>
        <taxon>Bacillati</taxon>
        <taxon>Bacillota</taxon>
        <taxon>Clostridia</taxon>
        <taxon>Eubacteriales</taxon>
        <taxon>Oscillospiraceae</taxon>
        <taxon>Flavonifractor</taxon>
    </lineage>
</organism>
<evidence type="ECO:0000313" key="8">
    <source>
        <dbReference type="EMBL" id="QQR05881.1"/>
    </source>
</evidence>
<dbReference type="Proteomes" id="UP001211173">
    <property type="component" value="Unassembled WGS sequence"/>
</dbReference>